<evidence type="ECO:0000313" key="13">
    <source>
        <dbReference type="EMBL" id="AEV27974.1"/>
    </source>
</evidence>
<comment type="similarity">
    <text evidence="1 10">Belongs to the class-I aminoacyl-tRNA synthetase family.</text>
</comment>
<feature type="binding site" evidence="10">
    <location>
        <position position="224"/>
    </location>
    <ligand>
        <name>Zn(2+)</name>
        <dbReference type="ChEBI" id="CHEBI:29105"/>
    </ligand>
</feature>
<comment type="cofactor">
    <cofactor evidence="10">
        <name>Zn(2+)</name>
        <dbReference type="ChEBI" id="CHEBI:29105"/>
    </cofactor>
    <text evidence="10">Binds 1 zinc ion per subunit.</text>
</comment>
<organism evidence="13 14">
    <name type="scientific">Sphaerochaeta pleomorpha (strain ATCC BAA-1885 / DSM 22778 / Grapes)</name>
    <dbReference type="NCBI Taxonomy" id="158190"/>
    <lineage>
        <taxon>Bacteria</taxon>
        <taxon>Pseudomonadati</taxon>
        <taxon>Spirochaetota</taxon>
        <taxon>Spirochaetia</taxon>
        <taxon>Spirochaetales</taxon>
        <taxon>Sphaerochaetaceae</taxon>
        <taxon>Sphaerochaeta</taxon>
    </lineage>
</organism>
<sequence>MSISLYNTMSRSLEEFKPISKEEVGMYTCGPTVYNYAHIGNLRTYLFEDLLKRTLLHAGYSVKHVMNITDVGHLSGDGDEGEDKIEKMAHKVHKTVWEVADFYTKAFFKDSEALHIIRPEVVCKATDHISDMIALIKRLEASGHTYVNGGNVYFSIDSIPDYGKLARLDLSSLRTAVRDDVTDDSNKKNSKDFVLWFTNSKFGDQAMMWDSPWGRGFPGWHIECSAMSMRYLGEEFDIHCGGIDAIPVHHTNEIAQSEAATGKKWVNYWIHGEFLLDNSGKMSKSKGEFLTLALLIDKGYDPMDYRYFCLGGHYRSQLKFSFESLDTAHTARSNVFDRVIALKREGAKEIPLESEAAKAYAAAFDEHINNDLNTPRALADLWGVLKDDTLLCDEKYTLVLYFDDLFGLGLKDLTVPKEHVVDNPEALALLEQRTQAKKEKNWSLADSIRQQLDALGFLVKDTASGPTLEKKM</sequence>
<comment type="catalytic activity">
    <reaction evidence="10">
        <text>tRNA(Cys) + L-cysteine + ATP = L-cysteinyl-tRNA(Cys) + AMP + diphosphate</text>
        <dbReference type="Rhea" id="RHEA:17773"/>
        <dbReference type="Rhea" id="RHEA-COMP:9661"/>
        <dbReference type="Rhea" id="RHEA-COMP:9679"/>
        <dbReference type="ChEBI" id="CHEBI:30616"/>
        <dbReference type="ChEBI" id="CHEBI:33019"/>
        <dbReference type="ChEBI" id="CHEBI:35235"/>
        <dbReference type="ChEBI" id="CHEBI:78442"/>
        <dbReference type="ChEBI" id="CHEBI:78517"/>
        <dbReference type="ChEBI" id="CHEBI:456215"/>
        <dbReference type="EC" id="6.1.1.16"/>
    </reaction>
</comment>
<keyword evidence="4 10" id="KW-0479">Metal-binding</keyword>
<protein>
    <recommendedName>
        <fullName evidence="10">Cysteine--tRNA ligase</fullName>
        <ecNumber evidence="10">6.1.1.16</ecNumber>
    </recommendedName>
    <alternativeName>
        <fullName evidence="10">Cysteinyl-tRNA synthetase</fullName>
        <shortName evidence="10">CysRS</shortName>
    </alternativeName>
</protein>
<evidence type="ECO:0000256" key="10">
    <source>
        <dbReference type="HAMAP-Rule" id="MF_00041"/>
    </source>
</evidence>
<dbReference type="PANTHER" id="PTHR10890:SF3">
    <property type="entry name" value="CYSTEINE--TRNA LIGASE, CYTOPLASMIC"/>
    <property type="match status" value="1"/>
</dbReference>
<dbReference type="AlphaFoldDB" id="G8QTK9"/>
<dbReference type="InterPro" id="IPR032678">
    <property type="entry name" value="tRNA-synt_1_cat_dom"/>
</dbReference>
<dbReference type="InterPro" id="IPR014729">
    <property type="entry name" value="Rossmann-like_a/b/a_fold"/>
</dbReference>
<feature type="binding site" evidence="10">
    <location>
        <position position="249"/>
    </location>
    <ligand>
        <name>Zn(2+)</name>
        <dbReference type="ChEBI" id="CHEBI:29105"/>
    </ligand>
</feature>
<dbReference type="Pfam" id="PF01406">
    <property type="entry name" value="tRNA-synt_1e"/>
    <property type="match status" value="1"/>
</dbReference>
<dbReference type="KEGG" id="sgp:SpiGrapes_0110"/>
<feature type="binding site" evidence="10">
    <location>
        <position position="253"/>
    </location>
    <ligand>
        <name>Zn(2+)</name>
        <dbReference type="ChEBI" id="CHEBI:29105"/>
    </ligand>
</feature>
<evidence type="ECO:0000259" key="12">
    <source>
        <dbReference type="Pfam" id="PF23493"/>
    </source>
</evidence>
<dbReference type="SUPFAM" id="SSF52374">
    <property type="entry name" value="Nucleotidylyl transferase"/>
    <property type="match status" value="1"/>
</dbReference>
<dbReference type="Gene3D" id="1.20.120.1910">
    <property type="entry name" value="Cysteine-tRNA ligase, C-terminal anti-codon recognition domain"/>
    <property type="match status" value="1"/>
</dbReference>
<keyword evidence="14" id="KW-1185">Reference proteome</keyword>
<proteinExistence type="inferred from homology"/>
<keyword evidence="8 10" id="KW-0648">Protein biosynthesis</keyword>
<comment type="subunit">
    <text evidence="2 10">Monomer.</text>
</comment>
<dbReference type="Proteomes" id="UP000005632">
    <property type="component" value="Chromosome"/>
</dbReference>
<feature type="binding site" evidence="10">
    <location>
        <position position="29"/>
    </location>
    <ligand>
        <name>Zn(2+)</name>
        <dbReference type="ChEBI" id="CHEBI:29105"/>
    </ligand>
</feature>
<dbReference type="InterPro" id="IPR015803">
    <property type="entry name" value="Cys-tRNA-ligase"/>
</dbReference>
<dbReference type="HAMAP" id="MF_00041">
    <property type="entry name" value="Cys_tRNA_synth"/>
    <property type="match status" value="1"/>
</dbReference>
<evidence type="ECO:0000256" key="5">
    <source>
        <dbReference type="ARBA" id="ARBA00022741"/>
    </source>
</evidence>
<keyword evidence="7 10" id="KW-0067">ATP-binding</keyword>
<dbReference type="EMBL" id="CP003155">
    <property type="protein sequence ID" value="AEV27974.1"/>
    <property type="molecule type" value="Genomic_DNA"/>
</dbReference>
<dbReference type="SUPFAM" id="SSF47323">
    <property type="entry name" value="Anticodon-binding domain of a subclass of class I aminoacyl-tRNA synthetases"/>
    <property type="match status" value="1"/>
</dbReference>
<dbReference type="InterPro" id="IPR024909">
    <property type="entry name" value="Cys-tRNA/MSH_ligase"/>
</dbReference>
<dbReference type="GO" id="GO:0008270">
    <property type="term" value="F:zinc ion binding"/>
    <property type="evidence" value="ECO:0007669"/>
    <property type="project" value="UniProtKB-UniRule"/>
</dbReference>
<dbReference type="GO" id="GO:0004817">
    <property type="term" value="F:cysteine-tRNA ligase activity"/>
    <property type="evidence" value="ECO:0007669"/>
    <property type="project" value="UniProtKB-UniRule"/>
</dbReference>
<evidence type="ECO:0000256" key="7">
    <source>
        <dbReference type="ARBA" id="ARBA00022840"/>
    </source>
</evidence>
<dbReference type="InterPro" id="IPR056411">
    <property type="entry name" value="CysS_C"/>
</dbReference>
<dbReference type="InterPro" id="IPR009080">
    <property type="entry name" value="tRNAsynth_Ia_anticodon-bd"/>
</dbReference>
<dbReference type="eggNOG" id="COG0215">
    <property type="taxonomic scope" value="Bacteria"/>
</dbReference>
<evidence type="ECO:0000313" key="14">
    <source>
        <dbReference type="Proteomes" id="UP000005632"/>
    </source>
</evidence>
<dbReference type="Pfam" id="PF23493">
    <property type="entry name" value="CysS_C"/>
    <property type="match status" value="1"/>
</dbReference>
<dbReference type="EC" id="6.1.1.16" evidence="10"/>
<comment type="subcellular location">
    <subcellularLocation>
        <location evidence="10">Cytoplasm</location>
    </subcellularLocation>
</comment>
<evidence type="ECO:0000256" key="1">
    <source>
        <dbReference type="ARBA" id="ARBA00005594"/>
    </source>
</evidence>
<dbReference type="STRING" id="158190.SpiGrapes_0110"/>
<keyword evidence="9 10" id="KW-0030">Aminoacyl-tRNA synthetase</keyword>
<dbReference type="PANTHER" id="PTHR10890">
    <property type="entry name" value="CYSTEINYL-TRNA SYNTHETASE"/>
    <property type="match status" value="1"/>
</dbReference>
<feature type="domain" description="Cysteinyl-tRNA ligase anticodon binding" evidence="12">
    <location>
        <begin position="424"/>
        <end position="462"/>
    </location>
</feature>
<evidence type="ECO:0000256" key="6">
    <source>
        <dbReference type="ARBA" id="ARBA00022833"/>
    </source>
</evidence>
<dbReference type="GO" id="GO:0005524">
    <property type="term" value="F:ATP binding"/>
    <property type="evidence" value="ECO:0007669"/>
    <property type="project" value="UniProtKB-UniRule"/>
</dbReference>
<evidence type="ECO:0000256" key="8">
    <source>
        <dbReference type="ARBA" id="ARBA00022917"/>
    </source>
</evidence>
<dbReference type="Gene3D" id="3.40.50.620">
    <property type="entry name" value="HUPs"/>
    <property type="match status" value="1"/>
</dbReference>
<feature type="short sequence motif" description="'HIGH' region" evidence="10">
    <location>
        <begin position="31"/>
        <end position="41"/>
    </location>
</feature>
<feature type="short sequence motif" description="'KMSKS' region" evidence="10">
    <location>
        <begin position="281"/>
        <end position="285"/>
    </location>
</feature>
<keyword evidence="10" id="KW-0963">Cytoplasm</keyword>
<gene>
    <name evidence="10" type="primary">cysS</name>
    <name evidence="13" type="ordered locus">SpiGrapes_0110</name>
</gene>
<dbReference type="RefSeq" id="WP_014268823.1">
    <property type="nucleotide sequence ID" value="NC_016633.1"/>
</dbReference>
<keyword evidence="5 10" id="KW-0547">Nucleotide-binding</keyword>
<dbReference type="PRINTS" id="PR00983">
    <property type="entry name" value="TRNASYNTHCYS"/>
</dbReference>
<feature type="binding site" evidence="10">
    <location>
        <position position="284"/>
    </location>
    <ligand>
        <name>ATP</name>
        <dbReference type="ChEBI" id="CHEBI:30616"/>
    </ligand>
</feature>
<dbReference type="GO" id="GO:0006423">
    <property type="term" value="P:cysteinyl-tRNA aminoacylation"/>
    <property type="evidence" value="ECO:0007669"/>
    <property type="project" value="UniProtKB-UniRule"/>
</dbReference>
<evidence type="ECO:0000256" key="4">
    <source>
        <dbReference type="ARBA" id="ARBA00022723"/>
    </source>
</evidence>
<dbReference type="OrthoDB" id="9815130at2"/>
<dbReference type="CDD" id="cd00672">
    <property type="entry name" value="CysRS_core"/>
    <property type="match status" value="1"/>
</dbReference>
<accession>G8QTK9</accession>
<feature type="domain" description="tRNA synthetases class I catalytic" evidence="11">
    <location>
        <begin position="16"/>
        <end position="328"/>
    </location>
</feature>
<evidence type="ECO:0000256" key="3">
    <source>
        <dbReference type="ARBA" id="ARBA00022598"/>
    </source>
</evidence>
<dbReference type="GO" id="GO:0005829">
    <property type="term" value="C:cytosol"/>
    <property type="evidence" value="ECO:0007669"/>
    <property type="project" value="TreeGrafter"/>
</dbReference>
<dbReference type="NCBIfam" id="TIGR00435">
    <property type="entry name" value="cysS"/>
    <property type="match status" value="1"/>
</dbReference>
<keyword evidence="6 10" id="KW-0862">Zinc</keyword>
<evidence type="ECO:0000256" key="2">
    <source>
        <dbReference type="ARBA" id="ARBA00011245"/>
    </source>
</evidence>
<evidence type="ECO:0000259" key="11">
    <source>
        <dbReference type="Pfam" id="PF01406"/>
    </source>
</evidence>
<evidence type="ECO:0000256" key="9">
    <source>
        <dbReference type="ARBA" id="ARBA00023146"/>
    </source>
</evidence>
<dbReference type="HOGENOM" id="CLU_013528_0_1_12"/>
<name>G8QTK9_SPHPG</name>
<reference evidence="13 14" key="1">
    <citation type="submission" date="2011-11" db="EMBL/GenBank/DDBJ databases">
        <title>Complete sequence of Spirochaeta sp. grapes.</title>
        <authorList>
            <consortium name="US DOE Joint Genome Institute"/>
            <person name="Lucas S."/>
            <person name="Han J."/>
            <person name="Lapidus A."/>
            <person name="Cheng J.-F."/>
            <person name="Goodwin L."/>
            <person name="Pitluck S."/>
            <person name="Peters L."/>
            <person name="Ovchinnikova G."/>
            <person name="Munk A.C."/>
            <person name="Detter J.C."/>
            <person name="Han C."/>
            <person name="Tapia R."/>
            <person name="Land M."/>
            <person name="Hauser L."/>
            <person name="Kyrpides N."/>
            <person name="Ivanova N."/>
            <person name="Pagani I."/>
            <person name="Ritalahtilisa K."/>
            <person name="Loeffler F."/>
            <person name="Woyke T."/>
        </authorList>
    </citation>
    <scope>NUCLEOTIDE SEQUENCE [LARGE SCALE GENOMIC DNA]</scope>
    <source>
        <strain evidence="14">ATCC BAA-1885 / DSM 22778 / Grapes</strain>
    </source>
</reference>
<keyword evidence="3 10" id="KW-0436">Ligase</keyword>